<name>A0A3A4K2I4_9NOCA</name>
<dbReference type="AlphaFoldDB" id="A0A3A4K2I4"/>
<evidence type="ECO:0000313" key="2">
    <source>
        <dbReference type="Proteomes" id="UP000266677"/>
    </source>
</evidence>
<evidence type="ECO:0000313" key="1">
    <source>
        <dbReference type="EMBL" id="RJO70644.1"/>
    </source>
</evidence>
<proteinExistence type="predicted"/>
<keyword evidence="2" id="KW-1185">Reference proteome</keyword>
<dbReference type="EMBL" id="QZFU01000036">
    <property type="protein sequence ID" value="RJO70644.1"/>
    <property type="molecule type" value="Genomic_DNA"/>
</dbReference>
<comment type="caution">
    <text evidence="1">The sequence shown here is derived from an EMBL/GenBank/DDBJ whole genome shotgun (WGS) entry which is preliminary data.</text>
</comment>
<dbReference type="Proteomes" id="UP000266677">
    <property type="component" value="Unassembled WGS sequence"/>
</dbReference>
<gene>
    <name evidence="1" type="ORF">D5S18_25855</name>
</gene>
<organism evidence="1 2">
    <name type="scientific">Nocardia panacis</name>
    <dbReference type="NCBI Taxonomy" id="2340916"/>
    <lineage>
        <taxon>Bacteria</taxon>
        <taxon>Bacillati</taxon>
        <taxon>Actinomycetota</taxon>
        <taxon>Actinomycetes</taxon>
        <taxon>Mycobacteriales</taxon>
        <taxon>Nocardiaceae</taxon>
        <taxon>Nocardia</taxon>
    </lineage>
</organism>
<reference evidence="1 2" key="1">
    <citation type="submission" date="2018-09" db="EMBL/GenBank/DDBJ databases">
        <title>YIM PH21274 draft genome.</title>
        <authorList>
            <person name="Miao C."/>
        </authorList>
    </citation>
    <scope>NUCLEOTIDE SEQUENCE [LARGE SCALE GENOMIC DNA]</scope>
    <source>
        <strain evidence="1 2">YIM PH 21724</strain>
    </source>
</reference>
<protein>
    <submittedName>
        <fullName evidence="1">Uncharacterized protein</fullName>
    </submittedName>
</protein>
<sequence>MSPAQPERAEGAGGPKEAFAVAEAVVEIAERPEFAADVSDLPREGRNSRLPVGRPAALVAGRLPCRVNDLSVFSGAG</sequence>
<accession>A0A3A4K2I4</accession>